<gene>
    <name evidence="2" type="ORF">SKAU_G00327990</name>
</gene>
<organism evidence="2 3">
    <name type="scientific">Synaphobranchus kaupii</name>
    <name type="common">Kaup's arrowtooth eel</name>
    <dbReference type="NCBI Taxonomy" id="118154"/>
    <lineage>
        <taxon>Eukaryota</taxon>
        <taxon>Metazoa</taxon>
        <taxon>Chordata</taxon>
        <taxon>Craniata</taxon>
        <taxon>Vertebrata</taxon>
        <taxon>Euteleostomi</taxon>
        <taxon>Actinopterygii</taxon>
        <taxon>Neopterygii</taxon>
        <taxon>Teleostei</taxon>
        <taxon>Anguilliformes</taxon>
        <taxon>Synaphobranchidae</taxon>
        <taxon>Synaphobranchus</taxon>
    </lineage>
</organism>
<dbReference type="Proteomes" id="UP001152622">
    <property type="component" value="Chromosome 14"/>
</dbReference>
<reference evidence="2" key="1">
    <citation type="journal article" date="2023" name="Science">
        <title>Genome structures resolve the early diversification of teleost fishes.</title>
        <authorList>
            <person name="Parey E."/>
            <person name="Louis A."/>
            <person name="Montfort J."/>
            <person name="Bouchez O."/>
            <person name="Roques C."/>
            <person name="Iampietro C."/>
            <person name="Lluch J."/>
            <person name="Castinel A."/>
            <person name="Donnadieu C."/>
            <person name="Desvignes T."/>
            <person name="Floi Bucao C."/>
            <person name="Jouanno E."/>
            <person name="Wen M."/>
            <person name="Mejri S."/>
            <person name="Dirks R."/>
            <person name="Jansen H."/>
            <person name="Henkel C."/>
            <person name="Chen W.J."/>
            <person name="Zahm M."/>
            <person name="Cabau C."/>
            <person name="Klopp C."/>
            <person name="Thompson A.W."/>
            <person name="Robinson-Rechavi M."/>
            <person name="Braasch I."/>
            <person name="Lecointre G."/>
            <person name="Bobe J."/>
            <person name="Postlethwait J.H."/>
            <person name="Berthelot C."/>
            <person name="Roest Crollius H."/>
            <person name="Guiguen Y."/>
        </authorList>
    </citation>
    <scope>NUCLEOTIDE SEQUENCE</scope>
    <source>
        <strain evidence="2">WJC10195</strain>
    </source>
</reference>
<evidence type="ECO:0000313" key="3">
    <source>
        <dbReference type="Proteomes" id="UP001152622"/>
    </source>
</evidence>
<protein>
    <submittedName>
        <fullName evidence="2">Uncharacterized protein</fullName>
    </submittedName>
</protein>
<sequence length="68" mass="7081">MKPPAQERNYGKAQPPPLPRHAQPSLPRTKPACSSAKAEITFGDNYANGALAKPGVSLPVARVTGVSS</sequence>
<accession>A0A9Q1IKG0</accession>
<evidence type="ECO:0000313" key="2">
    <source>
        <dbReference type="EMBL" id="KAJ8342871.1"/>
    </source>
</evidence>
<comment type="caution">
    <text evidence="2">The sequence shown here is derived from an EMBL/GenBank/DDBJ whole genome shotgun (WGS) entry which is preliminary data.</text>
</comment>
<dbReference type="AlphaFoldDB" id="A0A9Q1IKG0"/>
<feature type="region of interest" description="Disordered" evidence="1">
    <location>
        <begin position="1"/>
        <end position="33"/>
    </location>
</feature>
<proteinExistence type="predicted"/>
<keyword evidence="3" id="KW-1185">Reference proteome</keyword>
<evidence type="ECO:0000256" key="1">
    <source>
        <dbReference type="SAM" id="MobiDB-lite"/>
    </source>
</evidence>
<name>A0A9Q1IKG0_SYNKA</name>
<dbReference type="EMBL" id="JAINUF010000014">
    <property type="protein sequence ID" value="KAJ8342871.1"/>
    <property type="molecule type" value="Genomic_DNA"/>
</dbReference>